<keyword evidence="1" id="KW-0378">Hydrolase</keyword>
<dbReference type="PANTHER" id="PTHR34217:SF1">
    <property type="entry name" value="CARBOXYPEPTIDASE 1"/>
    <property type="match status" value="1"/>
</dbReference>
<protein>
    <submittedName>
        <fullName evidence="1">Putative carboxypeptidase</fullName>
    </submittedName>
</protein>
<proteinExistence type="predicted"/>
<dbReference type="PANTHER" id="PTHR34217">
    <property type="entry name" value="METAL-DEPENDENT CARBOXYPEPTIDASE"/>
    <property type="match status" value="1"/>
</dbReference>
<evidence type="ECO:0000313" key="1">
    <source>
        <dbReference type="EMBL" id="KPI85167.1"/>
    </source>
</evidence>
<name>A0A0N0P4S7_LEPSE</name>
<keyword evidence="1" id="KW-0645">Protease</keyword>
<comment type="caution">
    <text evidence="1">The sequence shown here is derived from an EMBL/GenBank/DDBJ whole genome shotgun (WGS) entry which is preliminary data.</text>
</comment>
<sequence length="230" mass="25147">MRLHEMLGQPVCMSPSDGIYGTQLCLGDAIIGRSGTFTEFRDLYLNRYFSNQPAFTMEALQRLNMVVKPGFICAAANGVCYPVHVTMCKEIQCALTDGDVEPEQSPQVWAEKGHFVIETGPATTSAVCRMCSDSRGYYPDFQSSAMGPIFAAHLIVIKKKIGEATVERYIHISSVTVILERPRERVGGVGCLHLAMMGILMRPTSELLTTSCLCKLGALLPGQRGEGFCV</sequence>
<dbReference type="AlphaFoldDB" id="A0A0N0P4S7"/>
<evidence type="ECO:0000313" key="2">
    <source>
        <dbReference type="Proteomes" id="UP000038009"/>
    </source>
</evidence>
<keyword evidence="1" id="KW-0121">Carboxypeptidase</keyword>
<organism evidence="1 2">
    <name type="scientific">Leptomonas seymouri</name>
    <dbReference type="NCBI Taxonomy" id="5684"/>
    <lineage>
        <taxon>Eukaryota</taxon>
        <taxon>Discoba</taxon>
        <taxon>Euglenozoa</taxon>
        <taxon>Kinetoplastea</taxon>
        <taxon>Metakinetoplastina</taxon>
        <taxon>Trypanosomatida</taxon>
        <taxon>Trypanosomatidae</taxon>
        <taxon>Leishmaniinae</taxon>
        <taxon>Leptomonas</taxon>
    </lineage>
</organism>
<reference evidence="1 2" key="1">
    <citation type="journal article" date="2015" name="PLoS Pathog.">
        <title>Leptomonas seymouri: Adaptations to the Dixenous Life Cycle Analyzed by Genome Sequencing, Transcriptome Profiling and Co-infection with Leishmania donovani.</title>
        <authorList>
            <person name="Kraeva N."/>
            <person name="Butenko A."/>
            <person name="Hlavacova J."/>
            <person name="Kostygov A."/>
            <person name="Myskova J."/>
            <person name="Grybchuk D."/>
            <person name="Lestinova T."/>
            <person name="Votypka J."/>
            <person name="Volf P."/>
            <person name="Opperdoes F."/>
            <person name="Flegontov P."/>
            <person name="Lukes J."/>
            <person name="Yurchenko V."/>
        </authorList>
    </citation>
    <scope>NUCLEOTIDE SEQUENCE [LARGE SCALE GENOMIC DNA]</scope>
    <source>
        <strain evidence="1 2">ATCC 30220</strain>
    </source>
</reference>
<dbReference type="VEuPathDB" id="TriTrypDB:Lsey_0205_0170"/>
<dbReference type="GO" id="GO:0006508">
    <property type="term" value="P:proteolysis"/>
    <property type="evidence" value="ECO:0007669"/>
    <property type="project" value="InterPro"/>
</dbReference>
<dbReference type="GO" id="GO:0004181">
    <property type="term" value="F:metallocarboxypeptidase activity"/>
    <property type="evidence" value="ECO:0007669"/>
    <property type="project" value="InterPro"/>
</dbReference>
<accession>A0A0N0P4S7</accession>
<dbReference type="EMBL" id="LJSK01000205">
    <property type="protein sequence ID" value="KPI85167.1"/>
    <property type="molecule type" value="Genomic_DNA"/>
</dbReference>
<dbReference type="Gene3D" id="1.10.1370.30">
    <property type="match status" value="1"/>
</dbReference>
<dbReference type="Proteomes" id="UP000038009">
    <property type="component" value="Unassembled WGS sequence"/>
</dbReference>
<dbReference type="InterPro" id="IPR001333">
    <property type="entry name" value="Peptidase_M32_Taq"/>
</dbReference>
<keyword evidence="2" id="KW-1185">Reference proteome</keyword>
<dbReference type="Pfam" id="PF02074">
    <property type="entry name" value="Peptidase_M32"/>
    <property type="match status" value="1"/>
</dbReference>
<gene>
    <name evidence="1" type="ORF">ABL78_5792</name>
</gene>